<evidence type="ECO:0000313" key="1">
    <source>
        <dbReference type="EMBL" id="APD21470.1"/>
    </source>
</evidence>
<protein>
    <submittedName>
        <fullName evidence="1">Uncharacterized protein</fullName>
    </submittedName>
</protein>
<reference evidence="1 2" key="1">
    <citation type="journal article" date="2017" name="Sci. Rep.">
        <title>Acquisition of virulence factors in livestock-associated MRSA: Lysogenic conversion of CC398 strains by virulence gene-containing phages.</title>
        <authorList>
            <person name="Kraushaar B."/>
            <person name="Hammerl J.A."/>
            <person name="Kienol M."/>
            <person name="Heinig M.L."/>
            <person name="Sperling N."/>
            <person name="Dinh Thanh M."/>
            <person name="Reetz J."/>
            <person name="Jackel C."/>
            <person name="Fetsch A."/>
            <person name="Hertwig S."/>
        </authorList>
    </citation>
    <scope>NUCLEOTIDE SEQUENCE [LARGE SCALE GENOMIC DNA]</scope>
</reference>
<organism evidence="1 2">
    <name type="scientific">Staphylococcus phage P240</name>
    <dbReference type="NCBI Taxonomy" id="1920379"/>
    <lineage>
        <taxon>Viruses</taxon>
        <taxon>Duplodnaviria</taxon>
        <taxon>Heunggongvirae</taxon>
        <taxon>Uroviricota</taxon>
        <taxon>Caudoviricetes</taxon>
        <taxon>Triavirus</taxon>
        <taxon>Triavirus P240</taxon>
    </lineage>
</organism>
<name>A0A1X9IGZ9_9CAUD</name>
<proteinExistence type="predicted"/>
<evidence type="ECO:0000313" key="2">
    <source>
        <dbReference type="Proteomes" id="UP000225393"/>
    </source>
</evidence>
<gene>
    <name evidence="1" type="ORF">P240_63</name>
</gene>
<keyword evidence="2" id="KW-1185">Reference proteome</keyword>
<dbReference type="EMBL" id="KY056620">
    <property type="protein sequence ID" value="APD21470.1"/>
    <property type="molecule type" value="Genomic_DNA"/>
</dbReference>
<sequence length="68" mass="8057">MKTLREIIYDKYENENLRTLILLHSGKAFPVTNIISENSTFLIIKTSKTISHKLVLIYKNEIKNIRFF</sequence>
<accession>A0A1X9IGZ9</accession>
<dbReference type="Proteomes" id="UP000225393">
    <property type="component" value="Segment"/>
</dbReference>